<evidence type="ECO:0008006" key="5">
    <source>
        <dbReference type="Google" id="ProtNLM"/>
    </source>
</evidence>
<organism evidence="3 4">
    <name type="scientific">Nezara viridula</name>
    <name type="common">Southern green stink bug</name>
    <name type="synonym">Cimex viridulus</name>
    <dbReference type="NCBI Taxonomy" id="85310"/>
    <lineage>
        <taxon>Eukaryota</taxon>
        <taxon>Metazoa</taxon>
        <taxon>Ecdysozoa</taxon>
        <taxon>Arthropoda</taxon>
        <taxon>Hexapoda</taxon>
        <taxon>Insecta</taxon>
        <taxon>Pterygota</taxon>
        <taxon>Neoptera</taxon>
        <taxon>Paraneoptera</taxon>
        <taxon>Hemiptera</taxon>
        <taxon>Heteroptera</taxon>
        <taxon>Panheteroptera</taxon>
        <taxon>Pentatomomorpha</taxon>
        <taxon>Pentatomoidea</taxon>
        <taxon>Pentatomidae</taxon>
        <taxon>Pentatominae</taxon>
        <taxon>Nezara</taxon>
    </lineage>
</organism>
<feature type="signal peptide" evidence="2">
    <location>
        <begin position="1"/>
        <end position="22"/>
    </location>
</feature>
<reference evidence="3" key="1">
    <citation type="submission" date="2022-01" db="EMBL/GenBank/DDBJ databases">
        <authorList>
            <person name="King R."/>
        </authorList>
    </citation>
    <scope>NUCLEOTIDE SEQUENCE</scope>
</reference>
<evidence type="ECO:0000313" key="4">
    <source>
        <dbReference type="Proteomes" id="UP001152798"/>
    </source>
</evidence>
<feature type="region of interest" description="Disordered" evidence="1">
    <location>
        <begin position="43"/>
        <end position="65"/>
    </location>
</feature>
<keyword evidence="2" id="KW-0732">Signal</keyword>
<name>A0A9P0MVI6_NEZVI</name>
<evidence type="ECO:0000256" key="2">
    <source>
        <dbReference type="SAM" id="SignalP"/>
    </source>
</evidence>
<feature type="region of interest" description="Disordered" evidence="1">
    <location>
        <begin position="171"/>
        <end position="236"/>
    </location>
</feature>
<feature type="chain" id="PRO_5040186805" description="Neuropeptide" evidence="2">
    <location>
        <begin position="23"/>
        <end position="519"/>
    </location>
</feature>
<protein>
    <recommendedName>
        <fullName evidence="5">Neuropeptide</fullName>
    </recommendedName>
</protein>
<gene>
    <name evidence="3" type="ORF">NEZAVI_LOCUS12528</name>
</gene>
<sequence length="519" mass="58234">MLLRISVVLLALVALFPISGNAAEIMMNRNDCGADCRILGSPQQYTNVPDPDEDGSSTPKDMESETAMFERPVVEQDIKPQTEPPEREPPMLLVHMVDEGAKQNPQPTETERPMLLLQSVGEGTKHQPGTTEGEPNILVLKQVGDVTNHEPGPTEGGNNMEPSIMLLKPVGEGSSCERKNEISESATPEECANEGRNEGSEENAGETKKEETQPTMMFVRTVPNDNAGETKKEETQPTMMLVRTVSNDNAGETKKEETQPTMMLVRTVPNDNAGETKKEETQPTMMLVRTVPNDNAGETKKEDTMMLVHAIPTESCCGKKLLSTQPALMILPHPKEVSERSNENAATEPMILIPTRVDHTQDEKENEIEEETLEKEEAKAEEEDSSMDVCRCSENELLQDNNHIKKDLNCHCFKKKNNSLGQGLEIGVIKNDNSLKLEDHHTPEVKKQNWKRAINIRQRLPTLEDKLLAMDYVTILDKAMGYPYTKNPDFEVDEPYNSPWRRYTLQSMEPSRLCQTYYS</sequence>
<keyword evidence="4" id="KW-1185">Reference proteome</keyword>
<accession>A0A9P0MVI6</accession>
<feature type="region of interest" description="Disordered" evidence="1">
    <location>
        <begin position="146"/>
        <end position="165"/>
    </location>
</feature>
<evidence type="ECO:0000313" key="3">
    <source>
        <dbReference type="EMBL" id="CAH1404052.1"/>
    </source>
</evidence>
<evidence type="ECO:0000256" key="1">
    <source>
        <dbReference type="SAM" id="MobiDB-lite"/>
    </source>
</evidence>
<feature type="compositionally biased region" description="Acidic residues" evidence="1">
    <location>
        <begin position="364"/>
        <end position="382"/>
    </location>
</feature>
<proteinExistence type="predicted"/>
<feature type="compositionally biased region" description="Basic and acidic residues" evidence="1">
    <location>
        <begin position="193"/>
        <end position="212"/>
    </location>
</feature>
<dbReference type="Proteomes" id="UP001152798">
    <property type="component" value="Chromosome 5"/>
</dbReference>
<dbReference type="OrthoDB" id="6646481at2759"/>
<dbReference type="EMBL" id="OV725081">
    <property type="protein sequence ID" value="CAH1404052.1"/>
    <property type="molecule type" value="Genomic_DNA"/>
</dbReference>
<dbReference type="AlphaFoldDB" id="A0A9P0MVI6"/>
<feature type="region of interest" description="Disordered" evidence="1">
    <location>
        <begin position="359"/>
        <end position="382"/>
    </location>
</feature>